<name>D0LC26_GORB4</name>
<dbReference type="Pfam" id="PF12028">
    <property type="entry name" value="DUF3515"/>
    <property type="match status" value="1"/>
</dbReference>
<dbReference type="RefSeq" id="WP_012834929.1">
    <property type="nucleotide sequence ID" value="NC_013441.1"/>
</dbReference>
<feature type="transmembrane region" description="Helical" evidence="2">
    <location>
        <begin position="36"/>
        <end position="58"/>
    </location>
</feature>
<reference evidence="3 4" key="2">
    <citation type="journal article" date="2010" name="Stand. Genomic Sci.">
        <title>Complete genome sequence of Gordonia bronchialis type strain (3410).</title>
        <authorList>
            <person name="Ivanova N."/>
            <person name="Sikorski J."/>
            <person name="Jando M."/>
            <person name="Lapidus A."/>
            <person name="Nolan M."/>
            <person name="Lucas S."/>
            <person name="Del Rio T.G."/>
            <person name="Tice H."/>
            <person name="Copeland A."/>
            <person name="Cheng J.F."/>
            <person name="Chen F."/>
            <person name="Bruce D."/>
            <person name="Goodwin L."/>
            <person name="Pitluck S."/>
            <person name="Mavromatis K."/>
            <person name="Ovchinnikova G."/>
            <person name="Pati A."/>
            <person name="Chen A."/>
            <person name="Palaniappan K."/>
            <person name="Land M."/>
            <person name="Hauser L."/>
            <person name="Chang Y.J."/>
            <person name="Jeffries C.D."/>
            <person name="Chain P."/>
            <person name="Saunders E."/>
            <person name="Han C."/>
            <person name="Detter J.C."/>
            <person name="Brettin T."/>
            <person name="Rohde M."/>
            <person name="Goker M."/>
            <person name="Bristow J."/>
            <person name="Eisen J.A."/>
            <person name="Markowitz V."/>
            <person name="Hugenholtz P."/>
            <person name="Klenk H.P."/>
            <person name="Kyrpides N.C."/>
        </authorList>
    </citation>
    <scope>NUCLEOTIDE SEQUENCE [LARGE SCALE GENOMIC DNA]</scope>
    <source>
        <strain evidence="4">ATCC 25592 / DSM 43247 / BCRC 13721 / JCM 3198 / KCTC 3076 / NBRC 16047 / NCTC 10667</strain>
    </source>
</reference>
<evidence type="ECO:0000313" key="4">
    <source>
        <dbReference type="Proteomes" id="UP000001219"/>
    </source>
</evidence>
<organism evidence="3 4">
    <name type="scientific">Gordonia bronchialis (strain ATCC 25592 / DSM 43247 / BCRC 13721 / JCM 3198 / KCTC 3076 / NBRC 16047 / NCTC 10667)</name>
    <name type="common">Rhodococcus bronchialis</name>
    <dbReference type="NCBI Taxonomy" id="526226"/>
    <lineage>
        <taxon>Bacteria</taxon>
        <taxon>Bacillati</taxon>
        <taxon>Actinomycetota</taxon>
        <taxon>Actinomycetes</taxon>
        <taxon>Mycobacteriales</taxon>
        <taxon>Gordoniaceae</taxon>
        <taxon>Gordonia</taxon>
    </lineage>
</organism>
<protein>
    <recommendedName>
        <fullName evidence="5">DUF3515 domain-containing protein</fullName>
    </recommendedName>
</protein>
<sequence length="209" mass="21757">MADESVADDSADQTSTDQTAPVAADRYGSGPRLSPALIATLVTIPVMVLVGFIAYAALRSDDQSSTPVESYPVDAAVAPACEKFLAALPTHFDGFGDKEIRGQNAVWPAAGDGDDLTLRCGVTRPTDLAPTSGLQAIYPPGSTGNDGVQWFIVDSVEGAGESYVAVDHRPYVALWVPQNAGNGPITDITGVVSTTLQPAPLEFGPRPSR</sequence>
<keyword evidence="2" id="KW-1133">Transmembrane helix</keyword>
<gene>
    <name evidence="3" type="ordered locus">Gbro_3208</name>
</gene>
<evidence type="ECO:0000313" key="3">
    <source>
        <dbReference type="EMBL" id="ACY22413.1"/>
    </source>
</evidence>
<proteinExistence type="predicted"/>
<feature type="compositionally biased region" description="Acidic residues" evidence="1">
    <location>
        <begin position="1"/>
        <end position="11"/>
    </location>
</feature>
<dbReference type="EMBL" id="CP001802">
    <property type="protein sequence ID" value="ACY22413.1"/>
    <property type="molecule type" value="Genomic_DNA"/>
</dbReference>
<keyword evidence="4" id="KW-1185">Reference proteome</keyword>
<evidence type="ECO:0000256" key="1">
    <source>
        <dbReference type="SAM" id="MobiDB-lite"/>
    </source>
</evidence>
<dbReference type="KEGG" id="gbr:Gbro_3208"/>
<accession>D0LC26</accession>
<dbReference type="AlphaFoldDB" id="D0LC26"/>
<dbReference type="InterPro" id="IPR021903">
    <property type="entry name" value="DUF3515"/>
</dbReference>
<feature type="region of interest" description="Disordered" evidence="1">
    <location>
        <begin position="1"/>
        <end position="27"/>
    </location>
</feature>
<dbReference type="STRING" id="526226.Gbro_3208"/>
<keyword evidence="2" id="KW-0472">Membrane</keyword>
<keyword evidence="2" id="KW-0812">Transmembrane</keyword>
<dbReference type="HOGENOM" id="CLU_057312_0_0_11"/>
<dbReference type="Proteomes" id="UP000001219">
    <property type="component" value="Chromosome"/>
</dbReference>
<reference evidence="4" key="1">
    <citation type="submission" date="2009-10" db="EMBL/GenBank/DDBJ databases">
        <title>The complete chromosome of Gordonia bronchialis DSM 43247.</title>
        <authorList>
            <consortium name="US DOE Joint Genome Institute (JGI-PGF)"/>
            <person name="Lucas S."/>
            <person name="Copeland A."/>
            <person name="Lapidus A."/>
            <person name="Glavina del Rio T."/>
            <person name="Dalin E."/>
            <person name="Tice H."/>
            <person name="Bruce D."/>
            <person name="Goodwin L."/>
            <person name="Pitluck S."/>
            <person name="Kyrpides N."/>
            <person name="Mavromatis K."/>
            <person name="Ivanova N."/>
            <person name="Ovchinnikova G."/>
            <person name="Saunders E."/>
            <person name="Brettin T."/>
            <person name="Detter J.C."/>
            <person name="Han C."/>
            <person name="Larimer F."/>
            <person name="Land M."/>
            <person name="Hauser L."/>
            <person name="Markowitz V."/>
            <person name="Cheng J.-F."/>
            <person name="Hugenholtz P."/>
            <person name="Woyke T."/>
            <person name="Wu D."/>
            <person name="Jando M."/>
            <person name="Schneider S."/>
            <person name="Goeker M."/>
            <person name="Klenk H.-P."/>
            <person name="Eisen J.A."/>
        </authorList>
    </citation>
    <scope>NUCLEOTIDE SEQUENCE [LARGE SCALE GENOMIC DNA]</scope>
    <source>
        <strain evidence="4">ATCC 25592 / DSM 43247 / BCRC 13721 / JCM 3198 / KCTC 3076 / NBRC 16047 / NCTC 10667</strain>
    </source>
</reference>
<evidence type="ECO:0008006" key="5">
    <source>
        <dbReference type="Google" id="ProtNLM"/>
    </source>
</evidence>
<evidence type="ECO:0000256" key="2">
    <source>
        <dbReference type="SAM" id="Phobius"/>
    </source>
</evidence>
<dbReference type="eggNOG" id="ENOG5033FNE">
    <property type="taxonomic scope" value="Bacteria"/>
</dbReference>